<evidence type="ECO:0000313" key="6">
    <source>
        <dbReference type="Proteomes" id="UP000017836"/>
    </source>
</evidence>
<dbReference type="InterPro" id="IPR036388">
    <property type="entry name" value="WH-like_DNA-bd_sf"/>
</dbReference>
<dbReference type="STRING" id="13333.W1P712"/>
<accession>W1P712</accession>
<evidence type="ECO:0000256" key="3">
    <source>
        <dbReference type="SAM" id="MobiDB-lite"/>
    </source>
</evidence>
<dbReference type="AlphaFoldDB" id="W1P712"/>
<feature type="compositionally biased region" description="Polar residues" evidence="3">
    <location>
        <begin position="57"/>
        <end position="71"/>
    </location>
</feature>
<dbReference type="PANTHER" id="PTHR22792">
    <property type="entry name" value="LUPUS LA PROTEIN-RELATED"/>
    <property type="match status" value="1"/>
</dbReference>
<dbReference type="InterPro" id="IPR006630">
    <property type="entry name" value="La_HTH"/>
</dbReference>
<dbReference type="GO" id="GO:0005737">
    <property type="term" value="C:cytoplasm"/>
    <property type="evidence" value="ECO:0007669"/>
    <property type="project" value="UniProtKB-ARBA"/>
</dbReference>
<protein>
    <recommendedName>
        <fullName evidence="4">HTH La-type RNA-binding domain-containing protein</fullName>
    </recommendedName>
</protein>
<dbReference type="Proteomes" id="UP000017836">
    <property type="component" value="Unassembled WGS sequence"/>
</dbReference>
<proteinExistence type="predicted"/>
<feature type="region of interest" description="Disordered" evidence="3">
    <location>
        <begin position="191"/>
        <end position="212"/>
    </location>
</feature>
<dbReference type="eggNOG" id="KOG2590">
    <property type="taxonomic scope" value="Eukaryota"/>
</dbReference>
<dbReference type="EMBL" id="KI394332">
    <property type="protein sequence ID" value="ERN03703.1"/>
    <property type="molecule type" value="Genomic_DNA"/>
</dbReference>
<evidence type="ECO:0000313" key="5">
    <source>
        <dbReference type="EMBL" id="ERN03703.1"/>
    </source>
</evidence>
<feature type="region of interest" description="Disordered" evidence="3">
    <location>
        <begin position="522"/>
        <end position="543"/>
    </location>
</feature>
<feature type="region of interest" description="Disordered" evidence="3">
    <location>
        <begin position="242"/>
        <end position="270"/>
    </location>
</feature>
<organism evidence="5 6">
    <name type="scientific">Amborella trichopoda</name>
    <dbReference type="NCBI Taxonomy" id="13333"/>
    <lineage>
        <taxon>Eukaryota</taxon>
        <taxon>Viridiplantae</taxon>
        <taxon>Streptophyta</taxon>
        <taxon>Embryophyta</taxon>
        <taxon>Tracheophyta</taxon>
        <taxon>Spermatophyta</taxon>
        <taxon>Magnoliopsida</taxon>
        <taxon>Amborellales</taxon>
        <taxon>Amborellaceae</taxon>
        <taxon>Amborella</taxon>
    </lineage>
</organism>
<dbReference type="SUPFAM" id="SSF46785">
    <property type="entry name" value="Winged helix' DNA-binding domain"/>
    <property type="match status" value="1"/>
</dbReference>
<feature type="region of interest" description="Disordered" evidence="3">
    <location>
        <begin position="35"/>
        <end position="176"/>
    </location>
</feature>
<dbReference type="CDD" id="cd07323">
    <property type="entry name" value="LAM"/>
    <property type="match status" value="1"/>
</dbReference>
<feature type="region of interest" description="Disordered" evidence="3">
    <location>
        <begin position="1"/>
        <end position="23"/>
    </location>
</feature>
<gene>
    <name evidence="5" type="ORF">AMTR_s00203p00014740</name>
</gene>
<dbReference type="InterPro" id="IPR036390">
    <property type="entry name" value="WH_DNA-bd_sf"/>
</dbReference>
<dbReference type="OMA" id="NMANFST"/>
<dbReference type="HOGENOM" id="CLU_026607_1_0_1"/>
<sequence length="543" mass="59052">MAATMGSASAEPTGMGDQHFRRGRGLANAWSHVVRGTVPNSGDHESEVVDELRPVADNSSPVKGEPSSPNVASESSEASKKPAWNKPQSNEGEVGPVMGAVSWPALSDAAKAAKPSSDPLPKPLKEGDPPQKGHLLATPTHNSGSSVRPNNPPNHVSQNKVKSTVKRGGPPNGVVIPAITTQPIVVSDKPVASPKHNAEHPISTGVPNEAGSRGFVPPPQGHNYTRQHYMRGNGSQVRGQGFHGNNYMNRRNSRDHGRFNHQWNSQRNFNGRDFQTTQNFGPRNFSRPQPPQPPPPPYLNLPAHFGGHISFAGDMHNQVFFAVPPPVDPMRGTSFVYPSVPPTIYNPAQDAYLRSQLIAQIDHYFSSENLCKDVFLRGNMDEEGWVPLSLIMTFNRVRKLTNNMHLIIDALQTSSVVEVQGDKVRRRVDWRNWLLPPQGGIYPITSQSRNSSNEDLLTSSIYSLELDESSKAKSPVSDSLSLQVMDQAALPKVSNDYDQATLSLEVAIGSHQAAAPLEVTHDSNQGHCSESMPVKNGPADVSY</sequence>
<keyword evidence="6" id="KW-1185">Reference proteome</keyword>
<dbReference type="OrthoDB" id="340227at2759"/>
<reference evidence="6" key="1">
    <citation type="journal article" date="2013" name="Science">
        <title>The Amborella genome and the evolution of flowering plants.</title>
        <authorList>
            <consortium name="Amborella Genome Project"/>
        </authorList>
    </citation>
    <scope>NUCLEOTIDE SEQUENCE [LARGE SCALE GENOMIC DNA]</scope>
</reference>
<feature type="compositionally biased region" description="Polar residues" evidence="3">
    <location>
        <begin position="139"/>
        <end position="162"/>
    </location>
</feature>
<feature type="compositionally biased region" description="Basic and acidic residues" evidence="3">
    <location>
        <begin position="42"/>
        <end position="54"/>
    </location>
</feature>
<dbReference type="Pfam" id="PF05383">
    <property type="entry name" value="La"/>
    <property type="match status" value="1"/>
</dbReference>
<name>W1P712_AMBTC</name>
<keyword evidence="1 2" id="KW-0694">RNA-binding</keyword>
<dbReference type="Gene3D" id="1.10.10.10">
    <property type="entry name" value="Winged helix-like DNA-binding domain superfamily/Winged helix DNA-binding domain"/>
    <property type="match status" value="1"/>
</dbReference>
<evidence type="ECO:0000256" key="1">
    <source>
        <dbReference type="ARBA" id="ARBA00022884"/>
    </source>
</evidence>
<evidence type="ECO:0000259" key="4">
    <source>
        <dbReference type="PROSITE" id="PS50961"/>
    </source>
</evidence>
<feature type="domain" description="HTH La-type RNA-binding" evidence="4">
    <location>
        <begin position="347"/>
        <end position="436"/>
    </location>
</feature>
<feature type="compositionally biased region" description="Polar residues" evidence="3">
    <location>
        <begin position="261"/>
        <end position="270"/>
    </location>
</feature>
<dbReference type="KEGG" id="atr:18431854"/>
<evidence type="ECO:0000256" key="2">
    <source>
        <dbReference type="PROSITE-ProRule" id="PRU00332"/>
    </source>
</evidence>
<dbReference type="PANTHER" id="PTHR22792:SF132">
    <property type="entry name" value="LA-RELATED PROTEIN 1"/>
    <property type="match status" value="1"/>
</dbReference>
<dbReference type="GO" id="GO:0003723">
    <property type="term" value="F:RNA binding"/>
    <property type="evidence" value="ECO:0000318"/>
    <property type="project" value="GO_Central"/>
</dbReference>
<dbReference type="SMART" id="SM00715">
    <property type="entry name" value="LA"/>
    <property type="match status" value="1"/>
</dbReference>
<dbReference type="Gramene" id="ERN03703">
    <property type="protein sequence ID" value="ERN03703"/>
    <property type="gene ID" value="AMTR_s00203p00014740"/>
</dbReference>
<dbReference type="PROSITE" id="PS50961">
    <property type="entry name" value="HTH_LA"/>
    <property type="match status" value="1"/>
</dbReference>
<feature type="compositionally biased region" description="Low complexity" evidence="3">
    <location>
        <begin position="104"/>
        <end position="119"/>
    </location>
</feature>
<dbReference type="InterPro" id="IPR045180">
    <property type="entry name" value="La_dom_prot"/>
</dbReference>